<evidence type="ECO:0000313" key="6">
    <source>
        <dbReference type="Proteomes" id="UP000640583"/>
    </source>
</evidence>
<dbReference type="GO" id="GO:0008710">
    <property type="term" value="F:8-amino-7-oxononanoate synthase activity"/>
    <property type="evidence" value="ECO:0007669"/>
    <property type="project" value="TreeGrafter"/>
</dbReference>
<dbReference type="RefSeq" id="WP_228849714.1">
    <property type="nucleotide sequence ID" value="NZ_JADCKQ010000013.1"/>
</dbReference>
<dbReference type="Gene3D" id="3.40.640.10">
    <property type="entry name" value="Type I PLP-dependent aspartate aminotransferase-like (Major domain)"/>
    <property type="match status" value="1"/>
</dbReference>
<keyword evidence="2" id="KW-0808">Transferase</keyword>
<dbReference type="EMBL" id="JADCKQ010000013">
    <property type="protein sequence ID" value="MBI1494990.1"/>
    <property type="molecule type" value="Genomic_DNA"/>
</dbReference>
<evidence type="ECO:0000256" key="1">
    <source>
        <dbReference type="ARBA" id="ARBA00001933"/>
    </source>
</evidence>
<keyword evidence="3" id="KW-0663">Pyridoxal phosphate</keyword>
<feature type="domain" description="Aminotransferase class I/classII large" evidence="4">
    <location>
        <begin position="30"/>
        <end position="356"/>
    </location>
</feature>
<comment type="caution">
    <text evidence="5">The sequence shown here is derived from an EMBL/GenBank/DDBJ whole genome shotgun (WGS) entry which is preliminary data.</text>
</comment>
<name>A0A8J7LL00_9RHOB</name>
<evidence type="ECO:0000313" key="5">
    <source>
        <dbReference type="EMBL" id="MBI1494990.1"/>
    </source>
</evidence>
<dbReference type="PANTHER" id="PTHR13693:SF100">
    <property type="entry name" value="8-AMINO-7-OXONONANOATE SYNTHASE"/>
    <property type="match status" value="1"/>
</dbReference>
<evidence type="ECO:0000256" key="3">
    <source>
        <dbReference type="ARBA" id="ARBA00022898"/>
    </source>
</evidence>
<dbReference type="InterPro" id="IPR015424">
    <property type="entry name" value="PyrdxlP-dep_Trfase"/>
</dbReference>
<dbReference type="InterPro" id="IPR015421">
    <property type="entry name" value="PyrdxlP-dep_Trfase_major"/>
</dbReference>
<dbReference type="AlphaFoldDB" id="A0A8J7LL00"/>
<dbReference type="InterPro" id="IPR015422">
    <property type="entry name" value="PyrdxlP-dep_Trfase_small"/>
</dbReference>
<organism evidence="5 6">
    <name type="scientific">Halocynthiibacter styelae</name>
    <dbReference type="NCBI Taxonomy" id="2761955"/>
    <lineage>
        <taxon>Bacteria</taxon>
        <taxon>Pseudomonadati</taxon>
        <taxon>Pseudomonadota</taxon>
        <taxon>Alphaproteobacteria</taxon>
        <taxon>Rhodobacterales</taxon>
        <taxon>Paracoccaceae</taxon>
        <taxon>Halocynthiibacter</taxon>
    </lineage>
</organism>
<accession>A0A8J7LL00</accession>
<sequence length="376" mass="40517">MAGFFHHEAALSQLKTRGRYRSLIPVSGHDFASNDYLGLAASDVLRHAAGDALYRGVPLGAGASRLLRGNHAEHEALEAEAVAFFKTEAALFLNCGFTANTALFSTLPRHDDLILYDTLIHASVHDGMRLSRAQAQAFRHNDVTHAEEIIRDWRSNGGAGRIWLAFETLYSMDGDLAPVADFVALAQAHDLVLVADEAHSGGVFGPGGRGLMAPFEGQADIITLHTCGKAMGVSGALICGARVLIETLINKARGFIFSTAPTPLNAALLRVALQELPTRAERLQKRMAEVADLVETLCALPRPMSQIIPVIIGDDKATMQIAANLQACGFDIRGIRPPTVPRGTSRLRISITLNPSDTALRDMFTALSEELERHAS</sequence>
<dbReference type="PANTHER" id="PTHR13693">
    <property type="entry name" value="CLASS II AMINOTRANSFERASE/8-AMINO-7-OXONONANOATE SYNTHASE"/>
    <property type="match status" value="1"/>
</dbReference>
<keyword evidence="6" id="KW-1185">Reference proteome</keyword>
<dbReference type="SUPFAM" id="SSF53383">
    <property type="entry name" value="PLP-dependent transferases"/>
    <property type="match status" value="1"/>
</dbReference>
<dbReference type="InterPro" id="IPR050087">
    <property type="entry name" value="AON_synthase_class-II"/>
</dbReference>
<dbReference type="GO" id="GO:0009102">
    <property type="term" value="P:biotin biosynthetic process"/>
    <property type="evidence" value="ECO:0007669"/>
    <property type="project" value="TreeGrafter"/>
</dbReference>
<dbReference type="Pfam" id="PF00155">
    <property type="entry name" value="Aminotran_1_2"/>
    <property type="match status" value="1"/>
</dbReference>
<comment type="cofactor">
    <cofactor evidence="1">
        <name>pyridoxal 5'-phosphate</name>
        <dbReference type="ChEBI" id="CHEBI:597326"/>
    </cofactor>
</comment>
<evidence type="ECO:0000259" key="4">
    <source>
        <dbReference type="Pfam" id="PF00155"/>
    </source>
</evidence>
<evidence type="ECO:0000256" key="2">
    <source>
        <dbReference type="ARBA" id="ARBA00022679"/>
    </source>
</evidence>
<proteinExistence type="predicted"/>
<dbReference type="InterPro" id="IPR004839">
    <property type="entry name" value="Aminotransferase_I/II_large"/>
</dbReference>
<reference evidence="5" key="1">
    <citation type="submission" date="2020-10" db="EMBL/GenBank/DDBJ databases">
        <title>Paenihalocynthiibacter styelae gen. nov., sp. nov., isolated from stalked sea squirt Styela clava.</title>
        <authorList>
            <person name="Kim Y.-O."/>
            <person name="Yoon J.-H."/>
        </authorList>
    </citation>
    <scope>NUCLEOTIDE SEQUENCE</scope>
    <source>
        <strain evidence="5">MYP1-1</strain>
    </source>
</reference>
<protein>
    <submittedName>
        <fullName evidence="5">8-amino-7-oxononanoate synthase</fullName>
    </submittedName>
</protein>
<gene>
    <name evidence="5" type="ORF">H1D41_15205</name>
</gene>
<dbReference type="Gene3D" id="3.90.1150.10">
    <property type="entry name" value="Aspartate Aminotransferase, domain 1"/>
    <property type="match status" value="1"/>
</dbReference>
<dbReference type="Proteomes" id="UP000640583">
    <property type="component" value="Unassembled WGS sequence"/>
</dbReference>
<dbReference type="GO" id="GO:0030170">
    <property type="term" value="F:pyridoxal phosphate binding"/>
    <property type="evidence" value="ECO:0007669"/>
    <property type="project" value="InterPro"/>
</dbReference>